<dbReference type="EC" id="2.1.1.72" evidence="1"/>
<name>A0A6B1F947_9SYNE</name>
<proteinExistence type="predicted"/>
<dbReference type="InterPro" id="IPR029063">
    <property type="entry name" value="SAM-dependent_MTases_sf"/>
</dbReference>
<comment type="caution">
    <text evidence="7">The sequence shown here is derived from an EMBL/GenBank/DDBJ whole genome shotgun (WGS) entry which is preliminary data.</text>
</comment>
<dbReference type="GO" id="GO:0032259">
    <property type="term" value="P:methylation"/>
    <property type="evidence" value="ECO:0007669"/>
    <property type="project" value="UniProtKB-KW"/>
</dbReference>
<comment type="catalytic activity">
    <reaction evidence="4">
        <text>a 2'-deoxyadenosine in DNA + S-adenosyl-L-methionine = an N(6)-methyl-2'-deoxyadenosine in DNA + S-adenosyl-L-homocysteine + H(+)</text>
        <dbReference type="Rhea" id="RHEA:15197"/>
        <dbReference type="Rhea" id="RHEA-COMP:12418"/>
        <dbReference type="Rhea" id="RHEA-COMP:12419"/>
        <dbReference type="ChEBI" id="CHEBI:15378"/>
        <dbReference type="ChEBI" id="CHEBI:57856"/>
        <dbReference type="ChEBI" id="CHEBI:59789"/>
        <dbReference type="ChEBI" id="CHEBI:90615"/>
        <dbReference type="ChEBI" id="CHEBI:90616"/>
        <dbReference type="EC" id="2.1.1.72"/>
    </reaction>
</comment>
<dbReference type="GO" id="GO:0008170">
    <property type="term" value="F:N-methyltransferase activity"/>
    <property type="evidence" value="ECO:0007669"/>
    <property type="project" value="InterPro"/>
</dbReference>
<evidence type="ECO:0000313" key="7">
    <source>
        <dbReference type="EMBL" id="MYG37433.1"/>
    </source>
</evidence>
<evidence type="ECO:0000256" key="1">
    <source>
        <dbReference type="ARBA" id="ARBA00011900"/>
    </source>
</evidence>
<dbReference type="PANTHER" id="PTHR33841">
    <property type="entry name" value="DNA METHYLTRANSFERASE YEEA-RELATED"/>
    <property type="match status" value="1"/>
</dbReference>
<evidence type="ECO:0000256" key="3">
    <source>
        <dbReference type="ARBA" id="ARBA00022679"/>
    </source>
</evidence>
<dbReference type="GO" id="GO:0006304">
    <property type="term" value="P:DNA modification"/>
    <property type="evidence" value="ECO:0007669"/>
    <property type="project" value="InterPro"/>
</dbReference>
<feature type="domain" description="DNA methylase adenine-specific" evidence="5">
    <location>
        <begin position="335"/>
        <end position="448"/>
    </location>
</feature>
<sequence length="1011" mass="111135">MTASSAKLTKAVTAYCAELHRIRASGGGTGERSSCGPLATLLNGVGATLKPRVFCVGEMANQGAGHPDFGLYGARQVQKGRPREGQLPERGVVEVKGANHDAWLTATSDQVSRYWERYRLVLVTNLRQFVLVGEDNTGRPARLETFQLAQTAEAFRQALDKPQALARTAGAGLGEYLSRALSHRAALAEPKDLAWLLASYARDGLARVEAAGDAPQLATVRSALEEALGVRFEGEKGARFFRSTLVQTLFYGVFSAWVLWARQDGSQSGGFDWRTAVWHLRSPVLAALFSQLAQPGRLQPLGLVEVLDWSAAALERVDRTAFFSRFTTGEAVPYFYEPFLEAFDPTLRKELGVWYTPTEVVQAMVARVDNTLKQDLGIPDGLAAENVVVLDPCCGTGAYLAAVLRRIAANLEGQGLGALAGARVKAAATGRVFGFEIMPAPLVVAQLQVGLTLEELDAPLTETGNERAGVFLTNALTGWESHVRKPLPSFPELEEERDRAERVKQKQPILVILGNPPYNGFAGLAVDEERALSNAYRTTRRVRRPEGQGLNDLYVRFFRMAERRIAEKTGQGVICFISNYSWLDGLSFTGMRERFLEVFDAVRIDCLNGDVRKGGKTPDGEPDGSVFTVGGQSVGIQVGTAIATLVRKRNHKPVGAPLTCLRHLWGPAQAKREELLATAEMEPGKTYQEIKPILPLGLPFVQTAVSDNWFDWPSLPELFPKSFPGVKTSRDGFLVEVDLDRLRARVADYFNPALSHEDIARRYPGVMKKTARFDAHAVRDMLLKRGGPNEAGFVRFAYRPFDNRWLYWEAETKLLDEKRADYWPHVFKGNLWISSSKREIQSDFTHGLSVSHLAGWKLGFWGIHLFPARLREEGITNPNGQARRPNLSIAAQKYLTALGVSVEDLFYHVLAVLHDPAYREANAGALRMGWPRIPLPGWPKGDAEGAAVELARSAAHGRQLAALLDPDVPVPGVTQAPLRPEMKVVAVPSTTDRGNMANEDFAVTAGWGHFG</sequence>
<dbReference type="GO" id="GO:0003677">
    <property type="term" value="F:DNA binding"/>
    <property type="evidence" value="ECO:0007669"/>
    <property type="project" value="InterPro"/>
</dbReference>
<evidence type="ECO:0000256" key="4">
    <source>
        <dbReference type="ARBA" id="ARBA00047942"/>
    </source>
</evidence>
<dbReference type="AlphaFoldDB" id="A0A6B1F947"/>
<reference evidence="7" key="1">
    <citation type="submission" date="2019-09" db="EMBL/GenBank/DDBJ databases">
        <title>Characterisation of the sponge microbiome using genome-centric metagenomics.</title>
        <authorList>
            <person name="Engelberts J.P."/>
            <person name="Robbins S.J."/>
            <person name="De Goeij J.M."/>
            <person name="Aranda M."/>
            <person name="Bell S.C."/>
            <person name="Webster N.S."/>
        </authorList>
    </citation>
    <scope>NUCLEOTIDE SEQUENCE</scope>
    <source>
        <strain evidence="7">SB0676_bin_10</strain>
    </source>
</reference>
<feature type="non-terminal residue" evidence="7">
    <location>
        <position position="1011"/>
    </location>
</feature>
<evidence type="ECO:0000259" key="5">
    <source>
        <dbReference type="Pfam" id="PF02384"/>
    </source>
</evidence>
<dbReference type="GO" id="GO:0009007">
    <property type="term" value="F:site-specific DNA-methyltransferase (adenine-specific) activity"/>
    <property type="evidence" value="ECO:0007669"/>
    <property type="project" value="UniProtKB-EC"/>
</dbReference>
<dbReference type="Pfam" id="PF02384">
    <property type="entry name" value="N6_Mtase"/>
    <property type="match status" value="1"/>
</dbReference>
<feature type="domain" description="Type ISP restriction-modification enzyme LLaBIII C-terminal specificity" evidence="6">
    <location>
        <begin position="717"/>
        <end position="961"/>
    </location>
</feature>
<evidence type="ECO:0000259" key="6">
    <source>
        <dbReference type="Pfam" id="PF18135"/>
    </source>
</evidence>
<dbReference type="Gene3D" id="3.40.50.150">
    <property type="entry name" value="Vaccinia Virus protein VP39"/>
    <property type="match status" value="1"/>
</dbReference>
<dbReference type="InterPro" id="IPR041635">
    <property type="entry name" value="Type_ISP_LLaBIII_C"/>
</dbReference>
<dbReference type="EMBL" id="VYDO01000003">
    <property type="protein sequence ID" value="MYG37433.1"/>
    <property type="molecule type" value="Genomic_DNA"/>
</dbReference>
<dbReference type="InterPro" id="IPR050953">
    <property type="entry name" value="N4_N6_ade-DNA_methylase"/>
</dbReference>
<dbReference type="PANTHER" id="PTHR33841:SF1">
    <property type="entry name" value="DNA METHYLTRANSFERASE A"/>
    <property type="match status" value="1"/>
</dbReference>
<keyword evidence="3" id="KW-0808">Transferase</keyword>
<organism evidence="7">
    <name type="scientific">Synechococcus sp. SB0676_bin_10</name>
    <dbReference type="NCBI Taxonomy" id="2604869"/>
    <lineage>
        <taxon>Bacteria</taxon>
        <taxon>Bacillati</taxon>
        <taxon>Cyanobacteriota</taxon>
        <taxon>Cyanophyceae</taxon>
        <taxon>Synechococcales</taxon>
        <taxon>Synechococcaceae</taxon>
        <taxon>Synechococcus</taxon>
    </lineage>
</organism>
<evidence type="ECO:0000256" key="2">
    <source>
        <dbReference type="ARBA" id="ARBA00022603"/>
    </source>
</evidence>
<dbReference type="Pfam" id="PF18135">
    <property type="entry name" value="Type_ISP_C"/>
    <property type="match status" value="1"/>
</dbReference>
<accession>A0A6B1F947</accession>
<dbReference type="PRINTS" id="PR00507">
    <property type="entry name" value="N12N6MTFRASE"/>
</dbReference>
<keyword evidence="2 7" id="KW-0489">Methyltransferase</keyword>
<protein>
    <recommendedName>
        <fullName evidence="1">site-specific DNA-methyltransferase (adenine-specific)</fullName>
        <ecNumber evidence="1">2.1.1.72</ecNumber>
    </recommendedName>
</protein>
<gene>
    <name evidence="7" type="ORF">F4162_00030</name>
</gene>
<dbReference type="InterPro" id="IPR003356">
    <property type="entry name" value="DNA_methylase_A-5"/>
</dbReference>
<dbReference type="SUPFAM" id="SSF53335">
    <property type="entry name" value="S-adenosyl-L-methionine-dependent methyltransferases"/>
    <property type="match status" value="1"/>
</dbReference>